<dbReference type="EMBL" id="JBBXJM010000003">
    <property type="protein sequence ID" value="KAL1409306.1"/>
    <property type="molecule type" value="Genomic_DNA"/>
</dbReference>
<gene>
    <name evidence="12" type="ORF">Q8F55_003285</name>
</gene>
<dbReference type="InterPro" id="IPR001930">
    <property type="entry name" value="Peptidase_M1"/>
</dbReference>
<evidence type="ECO:0000256" key="3">
    <source>
        <dbReference type="ARBA" id="ARBA00022438"/>
    </source>
</evidence>
<proteinExistence type="inferred from homology"/>
<evidence type="ECO:0000256" key="2">
    <source>
        <dbReference type="ARBA" id="ARBA00010136"/>
    </source>
</evidence>
<dbReference type="InterPro" id="IPR042097">
    <property type="entry name" value="Aminopeptidase_N-like_N_sf"/>
</dbReference>
<evidence type="ECO:0000256" key="7">
    <source>
        <dbReference type="ARBA" id="ARBA00022833"/>
    </source>
</evidence>
<protein>
    <recommendedName>
        <fullName evidence="14">Aminopeptidase</fullName>
    </recommendedName>
</protein>
<evidence type="ECO:0008006" key="14">
    <source>
        <dbReference type="Google" id="ProtNLM"/>
    </source>
</evidence>
<dbReference type="InterPro" id="IPR014782">
    <property type="entry name" value="Peptidase_M1_dom"/>
</dbReference>
<evidence type="ECO:0000256" key="6">
    <source>
        <dbReference type="ARBA" id="ARBA00022801"/>
    </source>
</evidence>
<dbReference type="InterPro" id="IPR027268">
    <property type="entry name" value="Peptidase_M4/M1_CTD_sf"/>
</dbReference>
<dbReference type="InterPro" id="IPR024571">
    <property type="entry name" value="ERAP1-like_C_dom"/>
</dbReference>
<dbReference type="Pfam" id="PF01433">
    <property type="entry name" value="Peptidase_M1"/>
    <property type="match status" value="1"/>
</dbReference>
<dbReference type="PANTHER" id="PTHR11533:SF174">
    <property type="entry name" value="PUROMYCIN-SENSITIVE AMINOPEPTIDASE-RELATED"/>
    <property type="match status" value="1"/>
</dbReference>
<dbReference type="SUPFAM" id="SSF63737">
    <property type="entry name" value="Leukotriene A4 hydrolase N-terminal domain"/>
    <property type="match status" value="1"/>
</dbReference>
<evidence type="ECO:0000313" key="12">
    <source>
        <dbReference type="EMBL" id="KAL1409306.1"/>
    </source>
</evidence>
<name>A0ABR3Q4C7_9TREE</name>
<accession>A0ABR3Q4C7</accession>
<keyword evidence="4" id="KW-0645">Protease</keyword>
<dbReference type="PANTHER" id="PTHR11533">
    <property type="entry name" value="PROTEASE M1 ZINC METALLOPROTEASE"/>
    <property type="match status" value="1"/>
</dbReference>
<keyword evidence="5" id="KW-0479">Metal-binding</keyword>
<dbReference type="InterPro" id="IPR045357">
    <property type="entry name" value="Aminopeptidase_N-like_N"/>
</dbReference>
<evidence type="ECO:0000256" key="8">
    <source>
        <dbReference type="ARBA" id="ARBA00023049"/>
    </source>
</evidence>
<keyword evidence="3" id="KW-0031">Aminopeptidase</keyword>
<evidence type="ECO:0000256" key="5">
    <source>
        <dbReference type="ARBA" id="ARBA00022723"/>
    </source>
</evidence>
<evidence type="ECO:0000259" key="11">
    <source>
        <dbReference type="Pfam" id="PF17900"/>
    </source>
</evidence>
<dbReference type="RefSeq" id="XP_069209250.1">
    <property type="nucleotide sequence ID" value="XM_069351832.1"/>
</dbReference>
<dbReference type="InterPro" id="IPR050344">
    <property type="entry name" value="Peptidase_M1_aminopeptidases"/>
</dbReference>
<dbReference type="Gene3D" id="1.10.390.10">
    <property type="entry name" value="Neutral Protease Domain 2"/>
    <property type="match status" value="1"/>
</dbReference>
<dbReference type="GeneID" id="95984328"/>
<comment type="caution">
    <text evidence="12">The sequence shown here is derived from an EMBL/GenBank/DDBJ whole genome shotgun (WGS) entry which is preliminary data.</text>
</comment>
<evidence type="ECO:0000256" key="1">
    <source>
        <dbReference type="ARBA" id="ARBA00001947"/>
    </source>
</evidence>
<dbReference type="Gene3D" id="2.60.40.1730">
    <property type="entry name" value="tricorn interacting facor f3 domain"/>
    <property type="match status" value="1"/>
</dbReference>
<feature type="domain" description="Peptidase M1 membrane alanine aminopeptidase" evidence="9">
    <location>
        <begin position="227"/>
        <end position="439"/>
    </location>
</feature>
<keyword evidence="13" id="KW-1185">Reference proteome</keyword>
<dbReference type="Pfam" id="PF11838">
    <property type="entry name" value="ERAP1_C"/>
    <property type="match status" value="1"/>
</dbReference>
<organism evidence="12 13">
    <name type="scientific">Vanrija albida</name>
    <dbReference type="NCBI Taxonomy" id="181172"/>
    <lineage>
        <taxon>Eukaryota</taxon>
        <taxon>Fungi</taxon>
        <taxon>Dikarya</taxon>
        <taxon>Basidiomycota</taxon>
        <taxon>Agaricomycotina</taxon>
        <taxon>Tremellomycetes</taxon>
        <taxon>Trichosporonales</taxon>
        <taxon>Trichosporonaceae</taxon>
        <taxon>Vanrija</taxon>
    </lineage>
</organism>
<evidence type="ECO:0000259" key="9">
    <source>
        <dbReference type="Pfam" id="PF01433"/>
    </source>
</evidence>
<dbReference type="Proteomes" id="UP001565368">
    <property type="component" value="Unassembled WGS sequence"/>
</dbReference>
<keyword evidence="8" id="KW-0482">Metalloprotease</keyword>
<keyword evidence="6" id="KW-0378">Hydrolase</keyword>
<dbReference type="CDD" id="cd09602">
    <property type="entry name" value="M1_APN"/>
    <property type="match status" value="1"/>
</dbReference>
<dbReference type="PRINTS" id="PR00756">
    <property type="entry name" value="ALADIPTASE"/>
</dbReference>
<comment type="similarity">
    <text evidence="2">Belongs to the peptidase M1 family.</text>
</comment>
<reference evidence="12 13" key="1">
    <citation type="submission" date="2023-08" db="EMBL/GenBank/DDBJ databases">
        <title>Annotated Genome Sequence of Vanrija albida AlHP1.</title>
        <authorList>
            <person name="Herzog R."/>
        </authorList>
    </citation>
    <scope>NUCLEOTIDE SEQUENCE [LARGE SCALE GENOMIC DNA]</scope>
    <source>
        <strain evidence="12 13">AlHP1</strain>
    </source>
</reference>
<evidence type="ECO:0000259" key="10">
    <source>
        <dbReference type="Pfam" id="PF11838"/>
    </source>
</evidence>
<dbReference type="NCBIfam" id="TIGR02412">
    <property type="entry name" value="pepN_strep_liv"/>
    <property type="match status" value="1"/>
</dbReference>
<evidence type="ECO:0000313" key="13">
    <source>
        <dbReference type="Proteomes" id="UP001565368"/>
    </source>
</evidence>
<feature type="domain" description="Aminopeptidase N-like N-terminal" evidence="11">
    <location>
        <begin position="38"/>
        <end position="187"/>
    </location>
</feature>
<keyword evidence="7" id="KW-0862">Zinc</keyword>
<sequence>MSSLLNLTRDECAQRSSDLEVDTYRISLDLSALNDPNTTTFRSQTKVDFTATTSSTWLDLVADKVTAVTINGASAEVKYNGARVQLDGLAKGPNSVVVTAQCIYSHTGEGLHRFTDPVDGKTYAYTHFEPTDARRVYACFEQPDLKGKITFEVAAPKDVGVFSNQSVASEDGGVTVFNPTLPLSTYLSALAVGPYHVVNDKYEEIPLAAICRQSMKQYLESEEIFRVTKQGLAFFNKAFGYPYPWGKYDSIFLPEYNIGAMEHPGLVTFNENAYIFRGAATVAQRESRAEVILHEMTHMWFGDLVTPKWWDGTWLKESFADLMGYLVANEAAGYEGPWISFGLGRKQGAYTMDVRPTTHPIAADVPDLEAARQNFDSITYNKGAATLKQLMAYAGRDAFFAASQRYFKRLAFGTATLDDLIASLKETSTADLSEWVSSWLHTTGPSIITTVREGGKLYVETVSKDVLTGKDVARNHRVKVSTFARGKKGVERTASVSVLLDKPRVEIPLPEGTVVDLAIANDDDLTYALLRFDDASVDVLVDQLSTVQPTLARAVAWSALWNMVRDAKLPAARFLDAVVNNAPTETDSVLLNLILSLAYTAVSAYLNPSLRDAAGARFVAALAAGLSASTPGSDLQRSWANAVAGYGSLSKSSVHTLRETLDGEMTKLELTPTLRWGILRTLASLSAATDAELEAEYAKDKTMTGATALVRARASFPGAENKKRVWGELTGDDKITNDRQGALLAGFSAGPDADREAFITPYFDGLTSWWSAKSMTMATRLVNGAFPSTSVDDGKVGSNKVELLAQGWLDSNAEAPRALRRIIIERLDDTRRVLRAQA</sequence>
<dbReference type="SUPFAM" id="SSF55486">
    <property type="entry name" value="Metalloproteases ('zincins'), catalytic domain"/>
    <property type="match status" value="1"/>
</dbReference>
<dbReference type="Pfam" id="PF17900">
    <property type="entry name" value="Peptidase_M1_N"/>
    <property type="match status" value="1"/>
</dbReference>
<feature type="domain" description="ERAP1-like C-terminal" evidence="10">
    <location>
        <begin position="519"/>
        <end position="832"/>
    </location>
</feature>
<dbReference type="InterPro" id="IPR012778">
    <property type="entry name" value="Pept_M1_aminopeptidase"/>
</dbReference>
<evidence type="ECO:0000256" key="4">
    <source>
        <dbReference type="ARBA" id="ARBA00022670"/>
    </source>
</evidence>
<comment type="cofactor">
    <cofactor evidence="1">
        <name>Zn(2+)</name>
        <dbReference type="ChEBI" id="CHEBI:29105"/>
    </cofactor>
</comment>